<comment type="similarity">
    <text evidence="1">Belongs to the plant acyltransferase family.</text>
</comment>
<name>A0A1U8JJT7_GOSHI</name>
<dbReference type="RefSeq" id="XP_016690545.1">
    <property type="nucleotide sequence ID" value="XM_016835056.1"/>
</dbReference>
<evidence type="ECO:0000313" key="5">
    <source>
        <dbReference type="Proteomes" id="UP000818029"/>
    </source>
</evidence>
<dbReference type="GO" id="GO:0016746">
    <property type="term" value="F:acyltransferase activity"/>
    <property type="evidence" value="ECO:0007669"/>
    <property type="project" value="UniProtKB-KW"/>
</dbReference>
<dbReference type="InterPro" id="IPR023213">
    <property type="entry name" value="CAT-like_dom_sf"/>
</dbReference>
<dbReference type="SMR" id="A0A1U8JJT7"/>
<keyword evidence="4" id="KW-0472">Membrane</keyword>
<dbReference type="Pfam" id="PF02458">
    <property type="entry name" value="Transferase"/>
    <property type="match status" value="1"/>
</dbReference>
<dbReference type="PaxDb" id="3635-A0A1U8JJT7"/>
<evidence type="ECO:0000256" key="4">
    <source>
        <dbReference type="SAM" id="Phobius"/>
    </source>
</evidence>
<dbReference type="PANTHER" id="PTHR31623">
    <property type="entry name" value="F21J9.9"/>
    <property type="match status" value="1"/>
</dbReference>
<evidence type="ECO:0000256" key="1">
    <source>
        <dbReference type="ARBA" id="ARBA00009861"/>
    </source>
</evidence>
<dbReference type="Gene3D" id="3.30.559.10">
    <property type="entry name" value="Chloramphenicol acetyltransferase-like domain"/>
    <property type="match status" value="2"/>
</dbReference>
<keyword evidence="3" id="KW-0012">Acyltransferase</keyword>
<evidence type="ECO:0000256" key="2">
    <source>
        <dbReference type="ARBA" id="ARBA00022679"/>
    </source>
</evidence>
<gene>
    <name evidence="6" type="primary">LOC107907729</name>
</gene>
<dbReference type="KEGG" id="ghi:107907729"/>
<dbReference type="GeneID" id="107907729"/>
<keyword evidence="4" id="KW-1133">Transmembrane helix</keyword>
<proteinExistence type="inferred from homology"/>
<organism evidence="5 6">
    <name type="scientific">Gossypium hirsutum</name>
    <name type="common">Upland cotton</name>
    <name type="synonym">Gossypium mexicanum</name>
    <dbReference type="NCBI Taxonomy" id="3635"/>
    <lineage>
        <taxon>Eukaryota</taxon>
        <taxon>Viridiplantae</taxon>
        <taxon>Streptophyta</taxon>
        <taxon>Embryophyta</taxon>
        <taxon>Tracheophyta</taxon>
        <taxon>Spermatophyta</taxon>
        <taxon>Magnoliopsida</taxon>
        <taxon>eudicotyledons</taxon>
        <taxon>Gunneridae</taxon>
        <taxon>Pentapetalae</taxon>
        <taxon>rosids</taxon>
        <taxon>malvids</taxon>
        <taxon>Malvales</taxon>
        <taxon>Malvaceae</taxon>
        <taxon>Malvoideae</taxon>
        <taxon>Gossypium</taxon>
    </lineage>
</organism>
<keyword evidence="5" id="KW-1185">Reference proteome</keyword>
<evidence type="ECO:0000313" key="6">
    <source>
        <dbReference type="RefSeq" id="XP_016690545.1"/>
    </source>
</evidence>
<dbReference type="AlphaFoldDB" id="A0A1U8JJT7"/>
<keyword evidence="2" id="KW-0808">Transferase</keyword>
<dbReference type="OrthoDB" id="671439at2759"/>
<evidence type="ECO:0000256" key="3">
    <source>
        <dbReference type="ARBA" id="ARBA00023315"/>
    </source>
</evidence>
<keyword evidence="4" id="KW-0812">Transmembrane</keyword>
<reference evidence="6" key="2">
    <citation type="submission" date="2025-08" db="UniProtKB">
        <authorList>
            <consortium name="RefSeq"/>
        </authorList>
    </citation>
    <scope>IDENTIFICATION</scope>
</reference>
<reference evidence="5" key="1">
    <citation type="journal article" date="2020" name="Nat. Genet.">
        <title>Genomic diversifications of five Gossypium allopolyploid species and their impact on cotton improvement.</title>
        <authorList>
            <person name="Chen Z.J."/>
            <person name="Sreedasyam A."/>
            <person name="Ando A."/>
            <person name="Song Q."/>
            <person name="De Santiago L.M."/>
            <person name="Hulse-Kemp A.M."/>
            <person name="Ding M."/>
            <person name="Ye W."/>
            <person name="Kirkbride R.C."/>
            <person name="Jenkins J."/>
            <person name="Plott C."/>
            <person name="Lovell J."/>
            <person name="Lin Y.M."/>
            <person name="Vaughn R."/>
            <person name="Liu B."/>
            <person name="Simpson S."/>
            <person name="Scheffler B.E."/>
            <person name="Wen L."/>
            <person name="Saski C.A."/>
            <person name="Grover C.E."/>
            <person name="Hu G."/>
            <person name="Conover J.L."/>
            <person name="Carlson J.W."/>
            <person name="Shu S."/>
            <person name="Boston L.B."/>
            <person name="Williams M."/>
            <person name="Peterson D.G."/>
            <person name="McGee K."/>
            <person name="Jones D.C."/>
            <person name="Wendel J.F."/>
            <person name="Stelly D.M."/>
            <person name="Grimwood J."/>
            <person name="Schmutz J."/>
        </authorList>
    </citation>
    <scope>NUCLEOTIDE SEQUENCE [LARGE SCALE GENOMIC DNA]</scope>
    <source>
        <strain evidence="5">cv. TM-1</strain>
    </source>
</reference>
<feature type="transmembrane region" description="Helical" evidence="4">
    <location>
        <begin position="415"/>
        <end position="436"/>
    </location>
</feature>
<protein>
    <submittedName>
        <fullName evidence="6">Acetyl-CoA-benzylalcohol acetyltransferase</fullName>
    </submittedName>
</protein>
<dbReference type="STRING" id="3635.A0A1U8JJT7"/>
<accession>A0A1U8JJT7</accession>
<dbReference type="PANTHER" id="PTHR31623:SF116">
    <property type="entry name" value="ACETYL-COA-BENZYLALCOHOL ACETYLTRANSFERASE-LIKE"/>
    <property type="match status" value="1"/>
</dbReference>
<sequence length="511" mass="55722">MEVQIQTRKLIKPSSPTPLHLRELKLSCFDQIAPPAFGSFIFFFKAPINGHQTLKKLESSLSDVLTKFYPFAGRFIQDRNAIDCNDQGAEYLEARVSVSLNQFILEELDVKLVNLLVPYPNELVFTPTILAVQINEFDCGGLAIGTSFSHKFADGFTIFGFMNGWATCCRIGVDAVKCLSFETESLLPDGFKPTYKMPVPDDNLDTLITKRFIFTASTIAALKAKVGVGQFSRAQLLIALIWKVRISMAKKKDSLQIFPYNFRGKTALPIPSNGAGNLFINILVRFTANDDKNPDLLHLVNLVGNELRNAAETFGKAETAEDLFLSATNSSREIHETLSKGDTEICILTSLSKFPYYEADFGWGMPGWIASVHKDVEMVLLMDTRFDGGVEAWVTLEPDNMWAARLDAGLLLERAWGLLLLLLACCAWAAGCWAAAGPSAVGLLLRLAQSTALPPPGATADGGVVVLSSSSCSSGGGVTVAVRQRWLQEEVAVEQSWPREAAGAGLLVAAI</sequence>
<dbReference type="Proteomes" id="UP000818029">
    <property type="component" value="Chromosome D02"/>
</dbReference>